<evidence type="ECO:0000256" key="1">
    <source>
        <dbReference type="ARBA" id="ARBA00004141"/>
    </source>
</evidence>
<dbReference type="InterPro" id="IPR038665">
    <property type="entry name" value="Voltage-dep_anion_channel_sf"/>
</dbReference>
<accession>A0AAE0HY20</accession>
<dbReference type="PANTHER" id="PTHR31162:SF3">
    <property type="entry name" value="TRANSPORTER_MALIC ACID TRANSPORT PROTEIN, PUTATIVE-RELATED"/>
    <property type="match status" value="1"/>
</dbReference>
<evidence type="ECO:0000256" key="2">
    <source>
        <dbReference type="ARBA" id="ARBA00022692"/>
    </source>
</evidence>
<comment type="caution">
    <text evidence="7">The sequence shown here is derived from an EMBL/GenBank/DDBJ whole genome shotgun (WGS) entry which is preliminary data.</text>
</comment>
<feature type="compositionally biased region" description="Polar residues" evidence="5">
    <location>
        <begin position="1"/>
        <end position="16"/>
    </location>
</feature>
<gene>
    <name evidence="7" type="ORF">B0H66DRAFT_331479</name>
</gene>
<dbReference type="PANTHER" id="PTHR31162">
    <property type="entry name" value="MALIC ACID TRANSPORT PROTEIN-RELATED"/>
    <property type="match status" value="1"/>
</dbReference>
<dbReference type="InterPro" id="IPR004695">
    <property type="entry name" value="SLAC1/Mae1/Ssu1/TehA"/>
</dbReference>
<feature type="transmembrane region" description="Helical" evidence="6">
    <location>
        <begin position="132"/>
        <end position="157"/>
    </location>
</feature>
<feature type="compositionally biased region" description="Pro residues" evidence="5">
    <location>
        <begin position="44"/>
        <end position="56"/>
    </location>
</feature>
<feature type="region of interest" description="Disordered" evidence="5">
    <location>
        <begin position="1"/>
        <end position="82"/>
    </location>
</feature>
<dbReference type="GO" id="GO:0016020">
    <property type="term" value="C:membrane"/>
    <property type="evidence" value="ECO:0007669"/>
    <property type="project" value="UniProtKB-SubCell"/>
</dbReference>
<feature type="transmembrane region" description="Helical" evidence="6">
    <location>
        <begin position="213"/>
        <end position="233"/>
    </location>
</feature>
<evidence type="ECO:0000256" key="3">
    <source>
        <dbReference type="ARBA" id="ARBA00022989"/>
    </source>
</evidence>
<evidence type="ECO:0000256" key="5">
    <source>
        <dbReference type="SAM" id="MobiDB-lite"/>
    </source>
</evidence>
<sequence length="468" mass="51810">MARTQSGTAGVTSAPVQSPPRPHPTHSPISGYESPDERSVASPGPRPPLGPRPGPSTTPLVTRDPEAAAGVHKSPSEPSSLDGIVARTKNMSSLKVGLRDRIGCYQWTWFTMNMATGGVANLLFSIPYRSGWLNGVGLAFFFLNIFLFFMNCVLITLRFRWRPGSLLHSFTDQFESLFIPAFVVSVATILITTCQYGVPRAGPWLIQMMEAMFWIYVSASTFASTGMYLTLWSTQVFPIHTMTPIWVFPAYPLLLTAPFGANLISAASTSGQLKSINTIAIAMASVTVQGTGFLIAFMIMAAFLYRLMTQKLPRDAQRPGVFISVGPSGFTSAGLVQLGYHTSEIFPTDFMGTQHAVFILRLMAYMAGLWLWGLSIWFFLVSVGSLWKYLRPDNNAKIPFQMTWFSFVFPNTALVTATEQLGRAFDSNGLQIFGCVLAVCIILVWILVFTLMIRCLWLRQLLWPKEED</sequence>
<dbReference type="GO" id="GO:0015140">
    <property type="term" value="F:malate transmembrane transporter activity"/>
    <property type="evidence" value="ECO:0007669"/>
    <property type="project" value="InterPro"/>
</dbReference>
<comment type="subcellular location">
    <subcellularLocation>
        <location evidence="1">Membrane</location>
        <topology evidence="1">Multi-pass membrane protein</topology>
    </subcellularLocation>
</comment>
<keyword evidence="4 6" id="KW-0472">Membrane</keyword>
<proteinExistence type="predicted"/>
<feature type="transmembrane region" description="Helical" evidence="6">
    <location>
        <begin position="430"/>
        <end position="453"/>
    </location>
</feature>
<reference evidence="7" key="2">
    <citation type="submission" date="2023-06" db="EMBL/GenBank/DDBJ databases">
        <authorList>
            <consortium name="Lawrence Berkeley National Laboratory"/>
            <person name="Haridas S."/>
            <person name="Hensen N."/>
            <person name="Bonometti L."/>
            <person name="Westerberg I."/>
            <person name="Brannstrom I.O."/>
            <person name="Guillou S."/>
            <person name="Cros-Aarteil S."/>
            <person name="Calhoun S."/>
            <person name="Kuo A."/>
            <person name="Mondo S."/>
            <person name="Pangilinan J."/>
            <person name="Riley R."/>
            <person name="Labutti K."/>
            <person name="Andreopoulos B."/>
            <person name="Lipzen A."/>
            <person name="Chen C."/>
            <person name="Yanf M."/>
            <person name="Daum C."/>
            <person name="Ng V."/>
            <person name="Clum A."/>
            <person name="Steindorff A."/>
            <person name="Ohm R."/>
            <person name="Martin F."/>
            <person name="Silar P."/>
            <person name="Natvig D."/>
            <person name="Lalanne C."/>
            <person name="Gautier V."/>
            <person name="Ament-Velasquez S.L."/>
            <person name="Kruys A."/>
            <person name="Hutchinson M.I."/>
            <person name="Powell A.J."/>
            <person name="Barry K."/>
            <person name="Miller A.N."/>
            <person name="Grigoriev I.V."/>
            <person name="Debuchy R."/>
            <person name="Gladieux P."/>
            <person name="Thoren M.H."/>
            <person name="Johannesson H."/>
        </authorList>
    </citation>
    <scope>NUCLEOTIDE SEQUENCE</scope>
    <source>
        <strain evidence="7">CBS 118394</strain>
    </source>
</reference>
<dbReference type="Proteomes" id="UP001283341">
    <property type="component" value="Unassembled WGS sequence"/>
</dbReference>
<evidence type="ECO:0000256" key="6">
    <source>
        <dbReference type="SAM" id="Phobius"/>
    </source>
</evidence>
<organism evidence="7 8">
    <name type="scientific">Apodospora peruviana</name>
    <dbReference type="NCBI Taxonomy" id="516989"/>
    <lineage>
        <taxon>Eukaryota</taxon>
        <taxon>Fungi</taxon>
        <taxon>Dikarya</taxon>
        <taxon>Ascomycota</taxon>
        <taxon>Pezizomycotina</taxon>
        <taxon>Sordariomycetes</taxon>
        <taxon>Sordariomycetidae</taxon>
        <taxon>Sordariales</taxon>
        <taxon>Lasiosphaeriaceae</taxon>
        <taxon>Apodospora</taxon>
    </lineage>
</organism>
<dbReference type="InterPro" id="IPR030185">
    <property type="entry name" value="Mae1"/>
</dbReference>
<dbReference type="CDD" id="cd09317">
    <property type="entry name" value="TDT_Mae1_like"/>
    <property type="match status" value="1"/>
</dbReference>
<keyword evidence="2 6" id="KW-0812">Transmembrane</keyword>
<feature type="transmembrane region" description="Helical" evidence="6">
    <location>
        <begin position="177"/>
        <end position="198"/>
    </location>
</feature>
<keyword evidence="8" id="KW-1185">Reference proteome</keyword>
<dbReference type="AlphaFoldDB" id="A0AAE0HY20"/>
<feature type="transmembrane region" description="Helical" evidence="6">
    <location>
        <begin position="245"/>
        <end position="267"/>
    </location>
</feature>
<evidence type="ECO:0000313" key="8">
    <source>
        <dbReference type="Proteomes" id="UP001283341"/>
    </source>
</evidence>
<keyword evidence="3 6" id="KW-1133">Transmembrane helix</keyword>
<feature type="transmembrane region" description="Helical" evidence="6">
    <location>
        <begin position="107"/>
        <end position="126"/>
    </location>
</feature>
<evidence type="ECO:0000256" key="4">
    <source>
        <dbReference type="ARBA" id="ARBA00023136"/>
    </source>
</evidence>
<dbReference type="Gene3D" id="1.50.10.150">
    <property type="entry name" value="Voltage-dependent anion channel"/>
    <property type="match status" value="1"/>
</dbReference>
<dbReference type="EMBL" id="JAUEDM010000006">
    <property type="protein sequence ID" value="KAK3315028.1"/>
    <property type="molecule type" value="Genomic_DNA"/>
</dbReference>
<name>A0AAE0HY20_9PEZI</name>
<dbReference type="Pfam" id="PF03595">
    <property type="entry name" value="SLAC1"/>
    <property type="match status" value="1"/>
</dbReference>
<evidence type="ECO:0000313" key="7">
    <source>
        <dbReference type="EMBL" id="KAK3315028.1"/>
    </source>
</evidence>
<feature type="transmembrane region" description="Helical" evidence="6">
    <location>
        <begin position="362"/>
        <end position="386"/>
    </location>
</feature>
<reference evidence="7" key="1">
    <citation type="journal article" date="2023" name="Mol. Phylogenet. Evol.">
        <title>Genome-scale phylogeny and comparative genomics of the fungal order Sordariales.</title>
        <authorList>
            <person name="Hensen N."/>
            <person name="Bonometti L."/>
            <person name="Westerberg I."/>
            <person name="Brannstrom I.O."/>
            <person name="Guillou S."/>
            <person name="Cros-Aarteil S."/>
            <person name="Calhoun S."/>
            <person name="Haridas S."/>
            <person name="Kuo A."/>
            <person name="Mondo S."/>
            <person name="Pangilinan J."/>
            <person name="Riley R."/>
            <person name="LaButti K."/>
            <person name="Andreopoulos B."/>
            <person name="Lipzen A."/>
            <person name="Chen C."/>
            <person name="Yan M."/>
            <person name="Daum C."/>
            <person name="Ng V."/>
            <person name="Clum A."/>
            <person name="Steindorff A."/>
            <person name="Ohm R.A."/>
            <person name="Martin F."/>
            <person name="Silar P."/>
            <person name="Natvig D.O."/>
            <person name="Lalanne C."/>
            <person name="Gautier V."/>
            <person name="Ament-Velasquez S.L."/>
            <person name="Kruys A."/>
            <person name="Hutchinson M.I."/>
            <person name="Powell A.J."/>
            <person name="Barry K."/>
            <person name="Miller A.N."/>
            <person name="Grigoriev I.V."/>
            <person name="Debuchy R."/>
            <person name="Gladieux P."/>
            <person name="Hiltunen Thoren M."/>
            <person name="Johannesson H."/>
        </authorList>
    </citation>
    <scope>NUCLEOTIDE SEQUENCE</scope>
    <source>
        <strain evidence="7">CBS 118394</strain>
    </source>
</reference>
<feature type="transmembrane region" description="Helical" evidence="6">
    <location>
        <begin position="279"/>
        <end position="308"/>
    </location>
</feature>
<protein>
    <submittedName>
        <fullName evidence="7">Voltage-dependent anion channel-domain-containing protein</fullName>
    </submittedName>
</protein>